<dbReference type="EMBL" id="JBHSGB010000012">
    <property type="protein sequence ID" value="MFC4656119.1"/>
    <property type="molecule type" value="Genomic_DNA"/>
</dbReference>
<accession>A0ABV9JPJ2</accession>
<dbReference type="NCBIfam" id="NF009154">
    <property type="entry name" value="PRK12497.3-3"/>
    <property type="match status" value="1"/>
</dbReference>
<dbReference type="HAMAP" id="MF_00048">
    <property type="entry name" value="UPF0102"/>
    <property type="match status" value="1"/>
</dbReference>
<dbReference type="InterPro" id="IPR011335">
    <property type="entry name" value="Restrct_endonuc-II-like"/>
</dbReference>
<dbReference type="NCBIfam" id="TIGR00252">
    <property type="entry name" value="YraN family protein"/>
    <property type="match status" value="1"/>
</dbReference>
<evidence type="ECO:0000313" key="3">
    <source>
        <dbReference type="EMBL" id="MFC4656119.1"/>
    </source>
</evidence>
<name>A0ABV9JPJ2_9GAMM</name>
<gene>
    <name evidence="3" type="ORF">ACFO3I_13980</name>
</gene>
<dbReference type="InterPro" id="IPR003509">
    <property type="entry name" value="UPF0102_YraN-like"/>
</dbReference>
<reference evidence="4" key="1">
    <citation type="journal article" date="2019" name="Int. J. Syst. Evol. Microbiol.">
        <title>The Global Catalogue of Microorganisms (GCM) 10K type strain sequencing project: providing services to taxonomists for standard genome sequencing and annotation.</title>
        <authorList>
            <consortium name="The Broad Institute Genomics Platform"/>
            <consortium name="The Broad Institute Genome Sequencing Center for Infectious Disease"/>
            <person name="Wu L."/>
            <person name="Ma J."/>
        </authorList>
    </citation>
    <scope>NUCLEOTIDE SEQUENCE [LARGE SCALE GENOMIC DNA]</scope>
    <source>
        <strain evidence="4">DT28</strain>
    </source>
</reference>
<protein>
    <recommendedName>
        <fullName evidence="2">UPF0102 protein ACFO3I_13980</fullName>
    </recommendedName>
</protein>
<evidence type="ECO:0000256" key="1">
    <source>
        <dbReference type="ARBA" id="ARBA00006738"/>
    </source>
</evidence>
<evidence type="ECO:0000256" key="2">
    <source>
        <dbReference type="HAMAP-Rule" id="MF_00048"/>
    </source>
</evidence>
<organism evidence="3 4">
    <name type="scientific">Rheinheimera marina</name>
    <dbReference type="NCBI Taxonomy" id="1774958"/>
    <lineage>
        <taxon>Bacteria</taxon>
        <taxon>Pseudomonadati</taxon>
        <taxon>Pseudomonadota</taxon>
        <taxon>Gammaproteobacteria</taxon>
        <taxon>Chromatiales</taxon>
        <taxon>Chromatiaceae</taxon>
        <taxon>Rheinheimera</taxon>
    </lineage>
</organism>
<comment type="similarity">
    <text evidence="1 2">Belongs to the UPF0102 family.</text>
</comment>
<dbReference type="NCBIfam" id="NF009150">
    <property type="entry name" value="PRK12497.1-3"/>
    <property type="match status" value="1"/>
</dbReference>
<dbReference type="PANTHER" id="PTHR34039">
    <property type="entry name" value="UPF0102 PROTEIN YRAN"/>
    <property type="match status" value="1"/>
</dbReference>
<keyword evidence="4" id="KW-1185">Reference proteome</keyword>
<dbReference type="Proteomes" id="UP001595962">
    <property type="component" value="Unassembled WGS sequence"/>
</dbReference>
<sequence length="111" mass="12641">MNLQRGQLYEQQALRYLEQQGLTLLERNYRTSLGELDLVMQDGNCTVFVEVKFRQSRSFGGAAAAVTHAKQQKLRRAAALYLQQHGQCHCRFDVIAIGADPADIRWVKNAF</sequence>
<proteinExistence type="inferred from homology"/>
<dbReference type="PANTHER" id="PTHR34039:SF1">
    <property type="entry name" value="UPF0102 PROTEIN YRAN"/>
    <property type="match status" value="1"/>
</dbReference>
<dbReference type="Gene3D" id="3.40.1350.10">
    <property type="match status" value="1"/>
</dbReference>
<dbReference type="InterPro" id="IPR011856">
    <property type="entry name" value="tRNA_endonuc-like_dom_sf"/>
</dbReference>
<comment type="caution">
    <text evidence="3">The sequence shown here is derived from an EMBL/GenBank/DDBJ whole genome shotgun (WGS) entry which is preliminary data.</text>
</comment>
<dbReference type="Pfam" id="PF02021">
    <property type="entry name" value="UPF0102"/>
    <property type="match status" value="1"/>
</dbReference>
<dbReference type="RefSeq" id="WP_377334893.1">
    <property type="nucleotide sequence ID" value="NZ_JBHSGB010000012.1"/>
</dbReference>
<dbReference type="CDD" id="cd20736">
    <property type="entry name" value="PoNe_Nuclease"/>
    <property type="match status" value="1"/>
</dbReference>
<evidence type="ECO:0000313" key="4">
    <source>
        <dbReference type="Proteomes" id="UP001595962"/>
    </source>
</evidence>
<dbReference type="SUPFAM" id="SSF52980">
    <property type="entry name" value="Restriction endonuclease-like"/>
    <property type="match status" value="1"/>
</dbReference>